<feature type="compositionally biased region" description="Basic residues" evidence="1">
    <location>
        <begin position="95"/>
        <end position="115"/>
    </location>
</feature>
<name>A0A0J8QPD7_COCIT</name>
<sequence>MAEAILLCYSNDTLAKIRLNYFGLIDASDCSAPVIITCCLHTAFTLSTTAVTTSLSLSLFTTASLSSSSAVRVSTCQIISIRVPVQFTKPVLEKQKKKKKKKKKKKQEKKKKREKKNNNDNEDDDNNN</sequence>
<dbReference type="STRING" id="454286.A0A0J8QPD7"/>
<feature type="region of interest" description="Disordered" evidence="1">
    <location>
        <begin position="92"/>
        <end position="128"/>
    </location>
</feature>
<dbReference type="Proteomes" id="UP000054559">
    <property type="component" value="Unassembled WGS sequence"/>
</dbReference>
<evidence type="ECO:0000313" key="2">
    <source>
        <dbReference type="EMBL" id="KMU74346.1"/>
    </source>
</evidence>
<reference evidence="3" key="1">
    <citation type="journal article" date="2010" name="Genome Res.">
        <title>Population genomic sequencing of Coccidioides fungi reveals recent hybridization and transposon control.</title>
        <authorList>
            <person name="Neafsey D.E."/>
            <person name="Barker B.M."/>
            <person name="Sharpton T.J."/>
            <person name="Stajich J.E."/>
            <person name="Park D.J."/>
            <person name="Whiston E."/>
            <person name="Hung C.-Y."/>
            <person name="McMahan C."/>
            <person name="White J."/>
            <person name="Sykes S."/>
            <person name="Heiman D."/>
            <person name="Young S."/>
            <person name="Zeng Q."/>
            <person name="Abouelleil A."/>
            <person name="Aftuck L."/>
            <person name="Bessette D."/>
            <person name="Brown A."/>
            <person name="FitzGerald M."/>
            <person name="Lui A."/>
            <person name="Macdonald J.P."/>
            <person name="Priest M."/>
            <person name="Orbach M.J."/>
            <person name="Galgiani J.N."/>
            <person name="Kirkland T.N."/>
            <person name="Cole G.T."/>
            <person name="Birren B.W."/>
            <person name="Henn M.R."/>
            <person name="Taylor J.W."/>
            <person name="Rounsley S.D."/>
        </authorList>
    </citation>
    <scope>NUCLEOTIDE SEQUENCE [LARGE SCALE GENOMIC DNA]</scope>
    <source>
        <strain evidence="3">RMSCC 3703</strain>
    </source>
</reference>
<proteinExistence type="predicted"/>
<dbReference type="EMBL" id="DS268292">
    <property type="protein sequence ID" value="KMU74346.1"/>
    <property type="molecule type" value="Genomic_DNA"/>
</dbReference>
<gene>
    <name evidence="2" type="ORF">CISG_10352</name>
</gene>
<evidence type="ECO:0000256" key="1">
    <source>
        <dbReference type="SAM" id="MobiDB-lite"/>
    </source>
</evidence>
<organism evidence="2 3">
    <name type="scientific">Coccidioides immitis RMSCC 3703</name>
    <dbReference type="NCBI Taxonomy" id="454286"/>
    <lineage>
        <taxon>Eukaryota</taxon>
        <taxon>Fungi</taxon>
        <taxon>Dikarya</taxon>
        <taxon>Ascomycota</taxon>
        <taxon>Pezizomycotina</taxon>
        <taxon>Eurotiomycetes</taxon>
        <taxon>Eurotiomycetidae</taxon>
        <taxon>Onygenales</taxon>
        <taxon>Onygenaceae</taxon>
        <taxon>Coccidioides</taxon>
    </lineage>
</organism>
<accession>A0A0J8QPD7</accession>
<evidence type="ECO:0000313" key="3">
    <source>
        <dbReference type="Proteomes" id="UP000054559"/>
    </source>
</evidence>
<dbReference type="AlphaFoldDB" id="A0A0J8QPD7"/>
<protein>
    <submittedName>
        <fullName evidence="2">Uncharacterized protein</fullName>
    </submittedName>
</protein>